<dbReference type="InterPro" id="IPR027417">
    <property type="entry name" value="P-loop_NTPase"/>
</dbReference>
<evidence type="ECO:0000259" key="5">
    <source>
        <dbReference type="Pfam" id="PF20209"/>
    </source>
</evidence>
<protein>
    <recommendedName>
        <fullName evidence="1">ATP-dependent DNA helicase</fullName>
        <ecNumber evidence="1">5.6.2.3</ecNumber>
    </recommendedName>
</protein>
<proteinExistence type="inferred from homology"/>
<dbReference type="CDD" id="cd18809">
    <property type="entry name" value="SF1_C_RecD"/>
    <property type="match status" value="1"/>
</dbReference>
<evidence type="ECO:0000313" key="6">
    <source>
        <dbReference type="EMBL" id="KAK3093512.1"/>
    </source>
</evidence>
<name>A0AA88XX43_PINIB</name>
<evidence type="ECO:0000313" key="7">
    <source>
        <dbReference type="Proteomes" id="UP001186944"/>
    </source>
</evidence>
<dbReference type="GO" id="GO:0000723">
    <property type="term" value="P:telomere maintenance"/>
    <property type="evidence" value="ECO:0007669"/>
    <property type="project" value="InterPro"/>
</dbReference>
<feature type="compositionally biased region" description="Basic residues" evidence="2">
    <location>
        <begin position="360"/>
        <end position="380"/>
    </location>
</feature>
<dbReference type="Pfam" id="PF14214">
    <property type="entry name" value="Helitron_like_N"/>
    <property type="match status" value="1"/>
</dbReference>
<feature type="domain" description="DUF6570" evidence="5">
    <location>
        <begin position="562"/>
        <end position="685"/>
    </location>
</feature>
<sequence>MYRESICMHVYNNWNNFKNEVLICHHSNVTKRIYALNMLHKREWATSCEVRAAAEFLNVKINVWLSCQSGINKKKYMKGCFTPKAGNGSSTINLLLQNNHYQLLKLKPRQVKHYQMSQTLSEESQGSSTLNYKDEHSHDIDDNDHTYAFHNINEPNNDTPQIARGNDHTYAFHNINEPNNDTPQIARGNDHTYAFHNINEGNNDTPQIARGNDHTYAFHNINEPNNDTPRIARGNDHTYAFHNINEPNNDTPQIAHGNDHTYAFHNINEPNNDTPQIAHGNDHTYAFHGNEESNNDHIHDSDESNNENHASTYISSMTDMQTDNLRNFNESIPNTCISDANNNSFSYPVNRNEKENCKANKTRSKPTKMKHKNGNKGRKRTISDQNVTSKNIDSRSGAKVRKTAFSDNVIDHQTLDARENPICTNSENCISPINTHPTSNQDTYVDKQPSDPIFLNCRKLGVQYEKGNENETKSEKNKRNRRNSYKIKKQLQNVGLSLDEIPEPPPLHNDEQFNKAMDCIRSFELKQMSYNWNTCSVCHEMRIDMKLIHDGMCLRCAKDKSEIKMFSTENNMDPGKMPQQLENLTVIEQQMICRISPCINVHMLKHGGIGSSGHCVTFPQDVNEPAQLFPRLPHEIQIVKVCKQGQNETSKNFRVRRYKVQNALTWLKSNNIAYSDIIISNERLNELPIDGEISVPTIEYNENTHHTNDKGPAPLQTEPEDEVEGETSSSVLLPDPSVNIGDKIQSVLNDIIEGENPPKSKSTRKVPILPWPTRGMVPISEYTTKHFFTLAFPSLFPHGTGDFYMNRQRSCLSMSDWADHLIWYKDGRFASHQYFKFVIHNMIMRKKASETSNYVYNQQLGEGHLTIEDLKQQLQNGDTSTGKKILYFGASIRGTNQYWAQRGKELRSLIQYKIHEGEGLPSFFTTGSCAEFYFKPLKRLLNMYIEKATGTSIDLSDKNTLFQVLQKYPNIVAHYFDLRTQSYFKEIMGPVFNVNTYWYRQEFAKSRGMVHWHGLCWRSDREPHNLLHEASLDGLSDEECAEKLSQWASTEFGLTASHPAGCDETGNPRKEYWPPPEGYAPLPSEDSNPLIKLLMDVSATQETLLEDHLLLSNRFNLHRCSDYCMRPSTFNKRPSCRMEFPKIIRQSPAIANDRNGSLRLEMKRDHPVLVQHSKYHTQGWRANGDISLILSKSDPDNPSVNEILATEKYITGYACKGSQPTGALVDLFNDMVHTSNDTNTAKSLCTKLLMRTVKRDISAVEACYEISSIPLYRCSNKFQSISLSGFRVIEKDGSILTKSTAVDKYLNRDENDSVSLYTFICRSGSVPVITGGHTQATWPLEEAFCRTSLLLHFPDWRTLSDLKTASDSWIDAFSKFLETDLCPNFIKADVERVKNHTEGSESESNDEVSQSEENQCQDQPEWMDLIRPNANYDEVCDEEFTYDDGGPNYDWSKGSFEYPDDKVKSFSNIMVQELEEKRSILQLPDVDIEKMNEDQKFAFNIVMNKMTEFSNEGDKVKPLRLIVSGTAGSGKSFLIKCIVKAIRSMFKSNKAVQVLCPTGNSANLISGVTLHSFLKIPTTNKGKEMKFPDGSTGETLQSNCEGVHALLVDERSLIGANTLGWMEFMCRCGMQGGLNFDKSWGGIPVVVFLGDDVQLPPVLDSTVYNSGGSTPAAIHGALVWKEFKNAVNLKNIVRQGLQETEFKEALMALRTYSLSSEQAEWLQHFQWSDLEKKYGHSRMQTMNEHGLFVFPSHQEVWQHNKLQLCKENEKFPIVKMNAVCCGTHSKTNESDKAGGLLNELFLCKGAKVMLCVNLCVPFGLFNGALGYVVDIIYKTGRRPTDGLPDVVMVNFPNYTGPSLIPELKTIVPIIPVTRKIECRCFSCSRTQIPLKLGWATTIHKCQGMTIGEGEVNRYIVINPGTRSFESRNPGALFVALSRAKATGALPEPLPDFAWHPTVLVNQDRLCFQVKTKTTKARSDEINRIETLCYSTKEEFEFLRSSNHYLQEILNSNECSANEFEE</sequence>
<dbReference type="Proteomes" id="UP001186944">
    <property type="component" value="Unassembled WGS sequence"/>
</dbReference>
<dbReference type="GO" id="GO:0016787">
    <property type="term" value="F:hydrolase activity"/>
    <property type="evidence" value="ECO:0007669"/>
    <property type="project" value="UniProtKB-KW"/>
</dbReference>
<comment type="catalytic activity">
    <reaction evidence="1">
        <text>ATP + H2O = ADP + phosphate + H(+)</text>
        <dbReference type="Rhea" id="RHEA:13065"/>
        <dbReference type="ChEBI" id="CHEBI:15377"/>
        <dbReference type="ChEBI" id="CHEBI:15378"/>
        <dbReference type="ChEBI" id="CHEBI:30616"/>
        <dbReference type="ChEBI" id="CHEBI:43474"/>
        <dbReference type="ChEBI" id="CHEBI:456216"/>
        <dbReference type="EC" id="5.6.2.3"/>
    </reaction>
</comment>
<feature type="domain" description="Helitron helicase-like" evidence="4">
    <location>
        <begin position="817"/>
        <end position="1015"/>
    </location>
</feature>
<feature type="domain" description="DNA helicase Pif1-like DEAD-box helicase" evidence="3">
    <location>
        <begin position="1491"/>
        <end position="1701"/>
    </location>
</feature>
<gene>
    <name evidence="6" type="ORF">FSP39_016633</name>
</gene>
<comment type="cofactor">
    <cofactor evidence="1">
        <name>Mg(2+)</name>
        <dbReference type="ChEBI" id="CHEBI:18420"/>
    </cofactor>
</comment>
<dbReference type="GO" id="GO:0043139">
    <property type="term" value="F:5'-3' DNA helicase activity"/>
    <property type="evidence" value="ECO:0007669"/>
    <property type="project" value="UniProtKB-EC"/>
</dbReference>
<keyword evidence="1" id="KW-0378">Hydrolase</keyword>
<dbReference type="CDD" id="cd22744">
    <property type="entry name" value="OTU"/>
    <property type="match status" value="1"/>
</dbReference>
<organism evidence="6 7">
    <name type="scientific">Pinctada imbricata</name>
    <name type="common">Atlantic pearl-oyster</name>
    <name type="synonym">Pinctada martensii</name>
    <dbReference type="NCBI Taxonomy" id="66713"/>
    <lineage>
        <taxon>Eukaryota</taxon>
        <taxon>Metazoa</taxon>
        <taxon>Spiralia</taxon>
        <taxon>Lophotrochozoa</taxon>
        <taxon>Mollusca</taxon>
        <taxon>Bivalvia</taxon>
        <taxon>Autobranchia</taxon>
        <taxon>Pteriomorphia</taxon>
        <taxon>Pterioida</taxon>
        <taxon>Pterioidea</taxon>
        <taxon>Pteriidae</taxon>
        <taxon>Pinctada</taxon>
    </lineage>
</organism>
<dbReference type="PANTHER" id="PTHR47642">
    <property type="entry name" value="ATP-DEPENDENT DNA HELICASE"/>
    <property type="match status" value="1"/>
</dbReference>
<feature type="region of interest" description="Disordered" evidence="2">
    <location>
        <begin position="1396"/>
        <end position="1421"/>
    </location>
</feature>
<feature type="region of interest" description="Disordered" evidence="2">
    <location>
        <begin position="702"/>
        <end position="735"/>
    </location>
</feature>
<accession>A0AA88XX43</accession>
<feature type="region of interest" description="Disordered" evidence="2">
    <location>
        <begin position="357"/>
        <end position="399"/>
    </location>
</feature>
<evidence type="ECO:0000259" key="3">
    <source>
        <dbReference type="Pfam" id="PF05970"/>
    </source>
</evidence>
<dbReference type="Gene3D" id="3.90.70.80">
    <property type="match status" value="1"/>
</dbReference>
<dbReference type="InterPro" id="IPR010285">
    <property type="entry name" value="DNA_helicase_pif1-like_DEAD"/>
</dbReference>
<evidence type="ECO:0000256" key="1">
    <source>
        <dbReference type="RuleBase" id="RU363044"/>
    </source>
</evidence>
<dbReference type="Pfam" id="PF05970">
    <property type="entry name" value="PIF1"/>
    <property type="match status" value="1"/>
</dbReference>
<keyword evidence="1" id="KW-0347">Helicase</keyword>
<comment type="similarity">
    <text evidence="1">Belongs to the helicase family.</text>
</comment>
<feature type="compositionally biased region" description="Acidic residues" evidence="2">
    <location>
        <begin position="1400"/>
        <end position="1410"/>
    </location>
</feature>
<dbReference type="GO" id="GO:0006281">
    <property type="term" value="P:DNA repair"/>
    <property type="evidence" value="ECO:0007669"/>
    <property type="project" value="UniProtKB-KW"/>
</dbReference>
<dbReference type="EC" id="5.6.2.3" evidence="1"/>
<keyword evidence="1" id="KW-0234">DNA repair</keyword>
<reference evidence="6" key="1">
    <citation type="submission" date="2019-08" db="EMBL/GenBank/DDBJ databases">
        <title>The improved chromosome-level genome for the pearl oyster Pinctada fucata martensii using PacBio sequencing and Hi-C.</title>
        <authorList>
            <person name="Zheng Z."/>
        </authorList>
    </citation>
    <scope>NUCLEOTIDE SEQUENCE</scope>
    <source>
        <strain evidence="6">ZZ-2019</strain>
        <tissue evidence="6">Adductor muscle</tissue>
    </source>
</reference>
<dbReference type="EMBL" id="VSWD01000009">
    <property type="protein sequence ID" value="KAK3093512.1"/>
    <property type="molecule type" value="Genomic_DNA"/>
</dbReference>
<dbReference type="GO" id="GO:0006310">
    <property type="term" value="P:DNA recombination"/>
    <property type="evidence" value="ECO:0007669"/>
    <property type="project" value="UniProtKB-KW"/>
</dbReference>
<dbReference type="InterPro" id="IPR025476">
    <property type="entry name" value="Helitron_helicase-like"/>
</dbReference>
<feature type="compositionally biased region" description="Basic and acidic residues" evidence="2">
    <location>
        <begin position="466"/>
        <end position="477"/>
    </location>
</feature>
<dbReference type="GO" id="GO:0005524">
    <property type="term" value="F:ATP binding"/>
    <property type="evidence" value="ECO:0007669"/>
    <property type="project" value="UniProtKB-KW"/>
</dbReference>
<dbReference type="Gene3D" id="3.40.50.300">
    <property type="entry name" value="P-loop containing nucleotide triphosphate hydrolases"/>
    <property type="match status" value="1"/>
</dbReference>
<keyword evidence="1" id="KW-0067">ATP-binding</keyword>
<feature type="region of interest" description="Disordered" evidence="2">
    <location>
        <begin position="465"/>
        <end position="484"/>
    </location>
</feature>
<keyword evidence="1" id="KW-0547">Nucleotide-binding</keyword>
<dbReference type="InterPro" id="IPR046700">
    <property type="entry name" value="DUF6570"/>
</dbReference>
<dbReference type="InterPro" id="IPR051055">
    <property type="entry name" value="PIF1_helicase"/>
</dbReference>
<dbReference type="Pfam" id="PF20209">
    <property type="entry name" value="DUF6570"/>
    <property type="match status" value="1"/>
</dbReference>
<keyword evidence="7" id="KW-1185">Reference proteome</keyword>
<dbReference type="SUPFAM" id="SSF52540">
    <property type="entry name" value="P-loop containing nucleoside triphosphate hydrolases"/>
    <property type="match status" value="2"/>
</dbReference>
<evidence type="ECO:0000259" key="4">
    <source>
        <dbReference type="Pfam" id="PF14214"/>
    </source>
</evidence>
<keyword evidence="1" id="KW-0227">DNA damage</keyword>
<evidence type="ECO:0000256" key="2">
    <source>
        <dbReference type="SAM" id="MobiDB-lite"/>
    </source>
</evidence>
<comment type="caution">
    <text evidence="6">The sequence shown here is derived from an EMBL/GenBank/DDBJ whole genome shotgun (WGS) entry which is preliminary data.</text>
</comment>
<keyword evidence="1" id="KW-0233">DNA recombination</keyword>